<evidence type="ECO:0000313" key="5">
    <source>
        <dbReference type="Proteomes" id="UP000321440"/>
    </source>
</evidence>
<feature type="chain" id="PRO_5022155072" evidence="2">
    <location>
        <begin position="32"/>
        <end position="550"/>
    </location>
</feature>
<name>A0A511W8F2_9BACI</name>
<dbReference type="Proteomes" id="UP000321440">
    <property type="component" value="Unassembled WGS sequence"/>
</dbReference>
<reference evidence="4 5" key="1">
    <citation type="submission" date="2019-07" db="EMBL/GenBank/DDBJ databases">
        <title>Whole genome shotgun sequence of Alkalibacillus haloalkaliphilus NBRC 103110.</title>
        <authorList>
            <person name="Hosoyama A."/>
            <person name="Uohara A."/>
            <person name="Ohji S."/>
            <person name="Ichikawa N."/>
        </authorList>
    </citation>
    <scope>NUCLEOTIDE SEQUENCE [LARGE SCALE GENOMIC DNA]</scope>
    <source>
        <strain evidence="4 5">NBRC 103110</strain>
    </source>
</reference>
<dbReference type="PANTHER" id="PTHR43283:SF11">
    <property type="entry name" value="BETA-LACTAMASE-RELATED DOMAIN-CONTAINING PROTEIN"/>
    <property type="match status" value="1"/>
</dbReference>
<gene>
    <name evidence="4" type="primary">ampC</name>
    <name evidence="4" type="ORF">AHA02nite_24040</name>
</gene>
<evidence type="ECO:0000256" key="1">
    <source>
        <dbReference type="ARBA" id="ARBA00022801"/>
    </source>
</evidence>
<accession>A0A511W8F2</accession>
<proteinExistence type="predicted"/>
<dbReference type="InterPro" id="IPR012338">
    <property type="entry name" value="Beta-lactam/transpept-like"/>
</dbReference>
<dbReference type="AlphaFoldDB" id="A0A511W8F2"/>
<dbReference type="InterPro" id="IPR050789">
    <property type="entry name" value="Diverse_Enzym_Activities"/>
</dbReference>
<feature type="signal peptide" evidence="2">
    <location>
        <begin position="1"/>
        <end position="31"/>
    </location>
</feature>
<dbReference type="Pfam" id="PF00144">
    <property type="entry name" value="Beta-lactamase"/>
    <property type="match status" value="1"/>
</dbReference>
<evidence type="ECO:0000259" key="3">
    <source>
        <dbReference type="Pfam" id="PF00144"/>
    </source>
</evidence>
<protein>
    <submittedName>
        <fullName evidence="4">Serine hydrolase</fullName>
    </submittedName>
</protein>
<evidence type="ECO:0000313" key="4">
    <source>
        <dbReference type="EMBL" id="GEN46628.1"/>
    </source>
</evidence>
<dbReference type="InterPro" id="IPR001466">
    <property type="entry name" value="Beta-lactam-related"/>
</dbReference>
<feature type="domain" description="Beta-lactamase-related" evidence="3">
    <location>
        <begin position="71"/>
        <end position="409"/>
    </location>
</feature>
<dbReference type="PANTHER" id="PTHR43283">
    <property type="entry name" value="BETA-LACTAMASE-RELATED"/>
    <property type="match status" value="1"/>
</dbReference>
<sequence length="550" mass="61668">MVDKRRKKKSLSIVLAAAMCVPLMMPANTLASNEPIPQNFSWDDPGPTSPVLHPGSSTGAGMVSEPLNNINDFMEDMIEQSVMPGAVTFIARKGHIVHNEAYGHSYLYEDDQFNETEQPIQTETDTIFDIASLSKLFTTTAAMTLYEDGHFDLDDPVAKYIPEFATNDKEDITIRQLMTHTSGFPAWIPLHSQGDTREDRLQIVYEQELSTEPGTDYTYSDLNMITLGSLVERLSGQRLDEYVKEAITKPLGMSDTMYNPPEELKHRIAATEYQPLVNRGLVWGEVHDENAWSLDGISGHAGVFSTAEDLGKFAHMFLNDGQYGGKRILQEETVDLMLESQIPELADQGLGFEFDRGSFMGALSSESTFGHTGFTGTSLVVNQDNATIAILLTNRVHPSRDTTSTHVARRALAEQVADAIPVSMPSDEAWFSGYGDQAEYELTADLNLAEDAILTFDTWHRIEEGYDFGYVEFSEDSNDWMTAYELTGDENWHEIEIEIPETAQKIRFTYETDALVNGRGWYIDNTQLTTLNGEIIDLNWTSSDWVQRSY</sequence>
<keyword evidence="2" id="KW-0732">Signal</keyword>
<dbReference type="Gene3D" id="3.40.710.10">
    <property type="entry name" value="DD-peptidase/beta-lactamase superfamily"/>
    <property type="match status" value="1"/>
</dbReference>
<keyword evidence="5" id="KW-1185">Reference proteome</keyword>
<evidence type="ECO:0000256" key="2">
    <source>
        <dbReference type="SAM" id="SignalP"/>
    </source>
</evidence>
<organism evidence="4 5">
    <name type="scientific">Alkalibacillus haloalkaliphilus</name>
    <dbReference type="NCBI Taxonomy" id="94136"/>
    <lineage>
        <taxon>Bacteria</taxon>
        <taxon>Bacillati</taxon>
        <taxon>Bacillota</taxon>
        <taxon>Bacilli</taxon>
        <taxon>Bacillales</taxon>
        <taxon>Bacillaceae</taxon>
        <taxon>Alkalibacillus</taxon>
    </lineage>
</organism>
<keyword evidence="1 4" id="KW-0378">Hydrolase</keyword>
<dbReference type="SUPFAM" id="SSF56601">
    <property type="entry name" value="beta-lactamase/transpeptidase-like"/>
    <property type="match status" value="1"/>
</dbReference>
<comment type="caution">
    <text evidence="4">The sequence shown here is derived from an EMBL/GenBank/DDBJ whole genome shotgun (WGS) entry which is preliminary data.</text>
</comment>
<dbReference type="GO" id="GO:0016787">
    <property type="term" value="F:hydrolase activity"/>
    <property type="evidence" value="ECO:0007669"/>
    <property type="project" value="UniProtKB-KW"/>
</dbReference>
<dbReference type="EMBL" id="BJYA01000017">
    <property type="protein sequence ID" value="GEN46628.1"/>
    <property type="molecule type" value="Genomic_DNA"/>
</dbReference>